<feature type="compositionally biased region" description="Polar residues" evidence="1">
    <location>
        <begin position="128"/>
        <end position="142"/>
    </location>
</feature>
<evidence type="ECO:0000313" key="3">
    <source>
        <dbReference type="Proteomes" id="UP001381693"/>
    </source>
</evidence>
<proteinExistence type="predicted"/>
<feature type="compositionally biased region" description="Low complexity" evidence="1">
    <location>
        <begin position="281"/>
        <end position="290"/>
    </location>
</feature>
<dbReference type="AlphaFoldDB" id="A0AAN8XFY4"/>
<dbReference type="EMBL" id="JAXCGZ010003131">
    <property type="protein sequence ID" value="KAK7083416.1"/>
    <property type="molecule type" value="Genomic_DNA"/>
</dbReference>
<feature type="region of interest" description="Disordered" evidence="1">
    <location>
        <begin position="257"/>
        <end position="294"/>
    </location>
</feature>
<keyword evidence="3" id="KW-1185">Reference proteome</keyword>
<comment type="caution">
    <text evidence="2">The sequence shown here is derived from an EMBL/GenBank/DDBJ whole genome shotgun (WGS) entry which is preliminary data.</text>
</comment>
<feature type="region of interest" description="Disordered" evidence="1">
    <location>
        <begin position="23"/>
        <end position="69"/>
    </location>
</feature>
<evidence type="ECO:0000313" key="2">
    <source>
        <dbReference type="EMBL" id="KAK7083416.1"/>
    </source>
</evidence>
<feature type="region of interest" description="Disordered" evidence="1">
    <location>
        <begin position="356"/>
        <end position="389"/>
    </location>
</feature>
<feature type="compositionally biased region" description="Polar residues" evidence="1">
    <location>
        <begin position="50"/>
        <end position="62"/>
    </location>
</feature>
<name>A0AAN8XFY4_HALRR</name>
<feature type="compositionally biased region" description="Acidic residues" evidence="1">
    <location>
        <begin position="30"/>
        <end position="41"/>
    </location>
</feature>
<accession>A0AAN8XFY4</accession>
<feature type="region of interest" description="Disordered" evidence="1">
    <location>
        <begin position="118"/>
        <end position="151"/>
    </location>
</feature>
<dbReference type="Proteomes" id="UP001381693">
    <property type="component" value="Unassembled WGS sequence"/>
</dbReference>
<sequence length="429" mass="48459">MYKLTDSQRRKLTLPYAKYNEPVIQRSTTDEESDVPDDCSAENEMPRHSVSGNRAASLNPKQDTVKDKRCTDTISKSSVMDTGDFGKSKTSSPCAGKEKYSVHSDSDETCYYQSENELKSDEELANSLPRTSRAVSFKQPSDSSKDLGSEAIPHLPDIVPSDSLPLHYDSRSIQDFSEDEHASHIVNINSQEQMESSLGENVQSNQLVSSCRQVENSPRDIDEMHTQLFGDVTYLTDIFDNEQPQPISHTMNIASGSSLQKVSEGPADELPPRVNSKESYDTSSDSSSSKSHSKIMFKMSRHSCDNETCVEETDFSCKVKEQGCVDIGRDKDTLQKTEKRKEEACRNEICSPSVSSKRAHQENSSESSDSDSYSYSSYTPSHEKSDPVSRRVVYQPKGLTNFKQMVRKYHIHYYCLYHYRYLHCFSDTE</sequence>
<feature type="compositionally biased region" description="Low complexity" evidence="1">
    <location>
        <begin position="364"/>
        <end position="378"/>
    </location>
</feature>
<organism evidence="2 3">
    <name type="scientific">Halocaridina rubra</name>
    <name type="common">Hawaiian red shrimp</name>
    <dbReference type="NCBI Taxonomy" id="373956"/>
    <lineage>
        <taxon>Eukaryota</taxon>
        <taxon>Metazoa</taxon>
        <taxon>Ecdysozoa</taxon>
        <taxon>Arthropoda</taxon>
        <taxon>Crustacea</taxon>
        <taxon>Multicrustacea</taxon>
        <taxon>Malacostraca</taxon>
        <taxon>Eumalacostraca</taxon>
        <taxon>Eucarida</taxon>
        <taxon>Decapoda</taxon>
        <taxon>Pleocyemata</taxon>
        <taxon>Caridea</taxon>
        <taxon>Atyoidea</taxon>
        <taxon>Atyidae</taxon>
        <taxon>Halocaridina</taxon>
    </lineage>
</organism>
<evidence type="ECO:0000256" key="1">
    <source>
        <dbReference type="SAM" id="MobiDB-lite"/>
    </source>
</evidence>
<reference evidence="2 3" key="1">
    <citation type="submission" date="2023-11" db="EMBL/GenBank/DDBJ databases">
        <title>Halocaridina rubra genome assembly.</title>
        <authorList>
            <person name="Smith C."/>
        </authorList>
    </citation>
    <scope>NUCLEOTIDE SEQUENCE [LARGE SCALE GENOMIC DNA]</scope>
    <source>
        <strain evidence="2">EP-1</strain>
        <tissue evidence="2">Whole</tissue>
    </source>
</reference>
<protein>
    <submittedName>
        <fullName evidence="2">Uncharacterized protein</fullName>
    </submittedName>
</protein>
<gene>
    <name evidence="2" type="ORF">SK128_014495</name>
</gene>